<feature type="region of interest" description="Disordered" evidence="2">
    <location>
        <begin position="212"/>
        <end position="266"/>
    </location>
</feature>
<evidence type="ECO:0000313" key="5">
    <source>
        <dbReference type="Ensembl" id="ENSSSUP00005027910.1"/>
    </source>
</evidence>
<reference evidence="5" key="3">
    <citation type="submission" date="2025-09" db="UniProtKB">
        <authorList>
            <consortium name="Ensembl"/>
        </authorList>
    </citation>
    <scope>IDENTIFICATION</scope>
</reference>
<feature type="signal peptide" evidence="3">
    <location>
        <begin position="1"/>
        <end position="15"/>
    </location>
</feature>
<feature type="compositionally biased region" description="Pro residues" evidence="2">
    <location>
        <begin position="246"/>
        <end position="256"/>
    </location>
</feature>
<proteinExistence type="predicted"/>
<dbReference type="PROSITE" id="PS50835">
    <property type="entry name" value="IG_LIKE"/>
    <property type="match status" value="1"/>
</dbReference>
<evidence type="ECO:0000256" key="3">
    <source>
        <dbReference type="SAM" id="SignalP"/>
    </source>
</evidence>
<dbReference type="InterPro" id="IPR003599">
    <property type="entry name" value="Ig_sub"/>
</dbReference>
<keyword evidence="1" id="KW-0393">Immunoglobulin domain</keyword>
<feature type="domain" description="Ig-like" evidence="4">
    <location>
        <begin position="68"/>
        <end position="158"/>
    </location>
</feature>
<feature type="compositionally biased region" description="Low complexity" evidence="2">
    <location>
        <begin position="235"/>
        <end position="245"/>
    </location>
</feature>
<dbReference type="InterPro" id="IPR007110">
    <property type="entry name" value="Ig-like_dom"/>
</dbReference>
<keyword evidence="6" id="KW-1185">Reference proteome</keyword>
<dbReference type="InterPro" id="IPR003598">
    <property type="entry name" value="Ig_sub2"/>
</dbReference>
<dbReference type="InterPro" id="IPR036179">
    <property type="entry name" value="Ig-like_dom_sf"/>
</dbReference>
<organism evidence="5 6">
    <name type="scientific">Suricata suricatta</name>
    <name type="common">Meerkat</name>
    <dbReference type="NCBI Taxonomy" id="37032"/>
    <lineage>
        <taxon>Eukaryota</taxon>
        <taxon>Metazoa</taxon>
        <taxon>Chordata</taxon>
        <taxon>Craniata</taxon>
        <taxon>Vertebrata</taxon>
        <taxon>Euteleostomi</taxon>
        <taxon>Mammalia</taxon>
        <taxon>Eutheria</taxon>
        <taxon>Laurasiatheria</taxon>
        <taxon>Carnivora</taxon>
        <taxon>Feliformia</taxon>
        <taxon>Herpestidae</taxon>
        <taxon>Suricata</taxon>
    </lineage>
</organism>
<dbReference type="Pfam" id="PF07679">
    <property type="entry name" value="I-set"/>
    <property type="match status" value="1"/>
</dbReference>
<reference evidence="5 6" key="1">
    <citation type="submission" date="2019-05" db="EMBL/GenBank/DDBJ databases">
        <title>A Chromosome-scale Meerkat (S. suricatta) Genome Assembly.</title>
        <authorList>
            <person name="Dudchenko O."/>
            <person name="Lieberman Aiden E."/>
            <person name="Tung J."/>
            <person name="Barreiro L.B."/>
            <person name="Clutton-Brock T.H."/>
        </authorList>
    </citation>
    <scope>NUCLEOTIDE SEQUENCE [LARGE SCALE GENOMIC DNA]</scope>
</reference>
<protein>
    <submittedName>
        <fullName evidence="5">Protein tyrosine phosphatase receptor type S</fullName>
    </submittedName>
</protein>
<dbReference type="SMART" id="SM00408">
    <property type="entry name" value="IGc2"/>
    <property type="match status" value="1"/>
</dbReference>
<name>A0A673V379_SURSU</name>
<reference evidence="5" key="2">
    <citation type="submission" date="2025-08" db="UniProtKB">
        <authorList>
            <consortium name="Ensembl"/>
        </authorList>
    </citation>
    <scope>IDENTIFICATION</scope>
</reference>
<dbReference type="AlphaFoldDB" id="A0A673V379"/>
<evidence type="ECO:0000313" key="6">
    <source>
        <dbReference type="Proteomes" id="UP000472268"/>
    </source>
</evidence>
<keyword evidence="3" id="KW-0732">Signal</keyword>
<dbReference type="InterPro" id="IPR013783">
    <property type="entry name" value="Ig-like_fold"/>
</dbReference>
<dbReference type="SMART" id="SM00409">
    <property type="entry name" value="IG"/>
    <property type="match status" value="1"/>
</dbReference>
<dbReference type="PANTHER" id="PTHR10075">
    <property type="entry name" value="BASIGIN RELATED"/>
    <property type="match status" value="1"/>
</dbReference>
<feature type="chain" id="PRO_5025611604" evidence="3">
    <location>
        <begin position="16"/>
        <end position="266"/>
    </location>
</feature>
<accession>A0A673V379</accession>
<dbReference type="FunFam" id="2.60.40.10:FF:000023">
    <property type="entry name" value="receptor-type tyrosine-protein phosphatase delta isoform X2"/>
    <property type="match status" value="1"/>
</dbReference>
<sequence>MCVAVVLAGVGKALTLPFSAFLAPSMGPTWCPGLARGRRARLQGPVGSWPQAWARQTPPLPALSPEPPRFIKEPKDQIGVSGGVASFVCQATGDPKPRVTWNKKGKKVNSQRFETIEFDQSAGAVLRIQPLRTPRDENVYECVAQNSAGEVTVHAKLTVLRGPVIEEGTRKDLSSTWYIVSRTWDWGPWPSVHTWTWATTFLSHQQNRMAPCLPAPPKPHPGFLSPDRMPGAQISPARRPVSRLLPSPPVPSPKAPTVPAAPSGRL</sequence>
<gene>
    <name evidence="5" type="primary">PTPRS</name>
</gene>
<dbReference type="Gene3D" id="2.60.40.10">
    <property type="entry name" value="Immunoglobulins"/>
    <property type="match status" value="1"/>
</dbReference>
<dbReference type="InterPro" id="IPR013098">
    <property type="entry name" value="Ig_I-set"/>
</dbReference>
<evidence type="ECO:0000259" key="4">
    <source>
        <dbReference type="PROSITE" id="PS50835"/>
    </source>
</evidence>
<dbReference type="Proteomes" id="UP000472268">
    <property type="component" value="Chromosome 12"/>
</dbReference>
<evidence type="ECO:0000256" key="1">
    <source>
        <dbReference type="ARBA" id="ARBA00023319"/>
    </source>
</evidence>
<evidence type="ECO:0000256" key="2">
    <source>
        <dbReference type="SAM" id="MobiDB-lite"/>
    </source>
</evidence>
<dbReference type="SUPFAM" id="SSF48726">
    <property type="entry name" value="Immunoglobulin"/>
    <property type="match status" value="1"/>
</dbReference>
<feature type="compositionally biased region" description="Low complexity" evidence="2">
    <location>
        <begin position="257"/>
        <end position="266"/>
    </location>
</feature>
<dbReference type="PANTHER" id="PTHR10075:SF14">
    <property type="entry name" value="CELL ADHESION MOLECULE DSCAM2-RELATED"/>
    <property type="match status" value="1"/>
</dbReference>
<dbReference type="Ensembl" id="ENSSSUT00005031880.1">
    <property type="protein sequence ID" value="ENSSSUP00005027910.1"/>
    <property type="gene ID" value="ENSSSUG00005017891.1"/>
</dbReference>